<sequence length="261" mass="28464">MASDDAKGDPSTGWMEWLSWLRSGMDPLSVRGLLERCAQALDAAQSPAEASERVALAIDEERLQQQAGLAQFDQLLKQWSATLRQIAPILPDAQATDTPALGPYPQRQALLSALATESQHYQQALAAHLDSITTLAENCTAAFREDLIAQSSNSGGRENAIPPDTLVARWSAIAEPRYEAWLDDPQTQARIGALVNAWSALATTLRALVDDCLETLGLPSSRGLDDLANELQRQRRRQRQDIAALKAEIAELREQIDGGKS</sequence>
<evidence type="ECO:0000256" key="1">
    <source>
        <dbReference type="ARBA" id="ARBA00004683"/>
    </source>
</evidence>
<evidence type="ECO:0000313" key="6">
    <source>
        <dbReference type="Proteomes" id="UP000315400"/>
    </source>
</evidence>
<dbReference type="EMBL" id="VIFK01000028">
    <property type="protein sequence ID" value="TQF00001.1"/>
    <property type="molecule type" value="Genomic_DNA"/>
</dbReference>
<accession>A0A540VTB3</accession>
<comment type="caution">
    <text evidence="5">The sequence shown here is derived from an EMBL/GenBank/DDBJ whole genome shotgun (WGS) entry which is preliminary data.</text>
</comment>
<organism evidence="5 6">
    <name type="scientific">Spiribacter salinus</name>
    <dbReference type="NCBI Taxonomy" id="1335746"/>
    <lineage>
        <taxon>Bacteria</taxon>
        <taxon>Pseudomonadati</taxon>
        <taxon>Pseudomonadota</taxon>
        <taxon>Gammaproteobacteria</taxon>
        <taxon>Chromatiales</taxon>
        <taxon>Ectothiorhodospiraceae</taxon>
        <taxon>Spiribacter</taxon>
    </lineage>
</organism>
<name>A0A540VTB3_9GAMM</name>
<dbReference type="InterPro" id="IPR010123">
    <property type="entry name" value="PHA_synth_III_E"/>
</dbReference>
<dbReference type="Pfam" id="PF09712">
    <property type="entry name" value="PHA_synth_III_E"/>
    <property type="match status" value="1"/>
</dbReference>
<dbReference type="UniPathway" id="UPA00917"/>
<dbReference type="STRING" id="1260251.SPISAL_02160"/>
<keyword evidence="3" id="KW-0583">PHB biosynthesis</keyword>
<evidence type="ECO:0000313" key="5">
    <source>
        <dbReference type="EMBL" id="TQF00001.1"/>
    </source>
</evidence>
<proteinExistence type="predicted"/>
<feature type="coiled-coil region" evidence="4">
    <location>
        <begin position="228"/>
        <end position="255"/>
    </location>
</feature>
<evidence type="ECO:0000256" key="4">
    <source>
        <dbReference type="SAM" id="Coils"/>
    </source>
</evidence>
<evidence type="ECO:0000256" key="3">
    <source>
        <dbReference type="ARBA" id="ARBA00022752"/>
    </source>
</evidence>
<protein>
    <recommendedName>
        <fullName evidence="2">Poly(3-hydroxyalkanoate) polymerase subunit PhaE</fullName>
    </recommendedName>
</protein>
<dbReference type="AlphaFoldDB" id="A0A540VTB3"/>
<dbReference type="Proteomes" id="UP000315400">
    <property type="component" value="Unassembled WGS sequence"/>
</dbReference>
<reference evidence="5 6" key="1">
    <citation type="submission" date="2019-06" db="EMBL/GenBank/DDBJ databases">
        <title>Metagenome assembled Genome of Spiribacter salinus SL48-SHIP from the microbial mat of Salt Lake 48 (Novosibirsk region, Russia).</title>
        <authorList>
            <person name="Shipova A."/>
            <person name="Rozanov A.S."/>
            <person name="Bryanskaya A.V."/>
            <person name="Peltek S.E."/>
        </authorList>
    </citation>
    <scope>NUCLEOTIDE SEQUENCE [LARGE SCALE GENOMIC DNA]</scope>
    <source>
        <strain evidence="5">SL48-SHIP-2</strain>
    </source>
</reference>
<comment type="pathway">
    <text evidence="1">Biopolymer metabolism; poly-(R)-3-hydroxybutanoate biosynthesis.</text>
</comment>
<evidence type="ECO:0000256" key="2">
    <source>
        <dbReference type="ARBA" id="ARBA00019066"/>
    </source>
</evidence>
<gene>
    <name evidence="5" type="ORF">FKY71_05625</name>
</gene>
<keyword evidence="4" id="KW-0175">Coiled coil</keyword>
<dbReference type="GO" id="GO:0042619">
    <property type="term" value="P:poly-hydroxybutyrate biosynthetic process"/>
    <property type="evidence" value="ECO:0007669"/>
    <property type="project" value="UniProtKB-KW"/>
</dbReference>